<organism evidence="1 2">
    <name type="scientific">Mycobacterium intracellulare</name>
    <dbReference type="NCBI Taxonomy" id="1767"/>
    <lineage>
        <taxon>Bacteria</taxon>
        <taxon>Bacillati</taxon>
        <taxon>Actinomycetota</taxon>
        <taxon>Actinomycetes</taxon>
        <taxon>Mycobacteriales</taxon>
        <taxon>Mycobacteriaceae</taxon>
        <taxon>Mycobacterium</taxon>
        <taxon>Mycobacterium avium complex (MAC)</taxon>
    </lineage>
</organism>
<sequence length="130" mass="14324">MRPSGGGHVDCPPPSDNFGGVVPLCDRPGMNHAVKGIELRYVLTMQLAVHGPATIAELIEALNWHRFSVRGRPSKAISDALRWEIGRGRVRRLGRGRYGPGYLPRSTEHRIHQRVLALREAAGCRSEVGN</sequence>
<reference evidence="1 2" key="1">
    <citation type="submission" date="2020-12" db="EMBL/GenBank/DDBJ databases">
        <title>Genome sequence of clinical Mycobacterium intracellulare strains.</title>
        <authorList>
            <person name="Tateishi Y."/>
            <person name="Matsumoto S."/>
            <person name="Fukushima Y."/>
            <person name="Nakajima C."/>
            <person name="Suzuki Y."/>
        </authorList>
    </citation>
    <scope>NUCLEOTIDE SEQUENCE [LARGE SCALE GENOMIC DNA]</scope>
    <source>
        <strain evidence="1 2">M018</strain>
    </source>
</reference>
<evidence type="ECO:0000313" key="1">
    <source>
        <dbReference type="EMBL" id="BCO98295.1"/>
    </source>
</evidence>
<proteinExistence type="predicted"/>
<gene>
    <name evidence="1" type="ORF">MINTM018_10650</name>
</gene>
<name>A0A7R7MQR6_MYCIT</name>
<protein>
    <submittedName>
        <fullName evidence="1">Uncharacterized protein</fullName>
    </submittedName>
</protein>
<dbReference type="AlphaFoldDB" id="A0A7R7MQR6"/>
<dbReference type="Proteomes" id="UP000595205">
    <property type="component" value="Chromosome"/>
</dbReference>
<accession>A0A7R7MQR6</accession>
<evidence type="ECO:0000313" key="2">
    <source>
        <dbReference type="Proteomes" id="UP000595205"/>
    </source>
</evidence>
<dbReference type="EMBL" id="AP024255">
    <property type="protein sequence ID" value="BCO98295.1"/>
    <property type="molecule type" value="Genomic_DNA"/>
</dbReference>